<gene>
    <name evidence="1" type="ORF">HJG63_008873</name>
</gene>
<sequence length="173" mass="18763">MLPSKDQTDSLRLFLDMVWVGLQIGGGVVSGNPPSGAVSIIHFDDVTAMVVLCPAHWEGGEVNREQWIPPVLLYRASLASALTLTMSPCKSLVPPVHSRMGTGAQREQVCHGKNPLTNAAPFRGICRCCSSFHLTQLLETEQPHVLTASYLLLLQVDSLDFSLVGCLVPLDTR</sequence>
<comment type="caution">
    <text evidence="1">The sequence shown here is derived from an EMBL/GenBank/DDBJ whole genome shotgun (WGS) entry which is preliminary data.</text>
</comment>
<evidence type="ECO:0000313" key="2">
    <source>
        <dbReference type="Proteomes" id="UP000593571"/>
    </source>
</evidence>
<dbReference type="Proteomes" id="UP000593571">
    <property type="component" value="Unassembled WGS sequence"/>
</dbReference>
<reference evidence="1 2" key="1">
    <citation type="journal article" date="2020" name="Nature">
        <title>Six reference-quality genomes reveal evolution of bat adaptations.</title>
        <authorList>
            <person name="Jebb D."/>
            <person name="Huang Z."/>
            <person name="Pippel M."/>
            <person name="Hughes G.M."/>
            <person name="Lavrichenko K."/>
            <person name="Devanna P."/>
            <person name="Winkler S."/>
            <person name="Jermiin L.S."/>
            <person name="Skirmuntt E.C."/>
            <person name="Katzourakis A."/>
            <person name="Burkitt-Gray L."/>
            <person name="Ray D.A."/>
            <person name="Sullivan K.A.M."/>
            <person name="Roscito J.G."/>
            <person name="Kirilenko B.M."/>
            <person name="Davalos L.M."/>
            <person name="Corthals A.P."/>
            <person name="Power M.L."/>
            <person name="Jones G."/>
            <person name="Ransome R.D."/>
            <person name="Dechmann D.K.N."/>
            <person name="Locatelli A.G."/>
            <person name="Puechmaille S.J."/>
            <person name="Fedrigo O."/>
            <person name="Jarvis E.D."/>
            <person name="Hiller M."/>
            <person name="Vernes S.C."/>
            <person name="Myers E.W."/>
            <person name="Teeling E.C."/>
        </authorList>
    </citation>
    <scope>NUCLEOTIDE SEQUENCE [LARGE SCALE GENOMIC DNA]</scope>
    <source>
        <strain evidence="1">MRouAeg1</strain>
        <tissue evidence="1">Muscle</tissue>
    </source>
</reference>
<protein>
    <submittedName>
        <fullName evidence="1">Uncharacterized protein</fullName>
    </submittedName>
</protein>
<evidence type="ECO:0000313" key="1">
    <source>
        <dbReference type="EMBL" id="KAF6418873.1"/>
    </source>
</evidence>
<dbReference type="EMBL" id="JACASE010000013">
    <property type="protein sequence ID" value="KAF6418873.1"/>
    <property type="molecule type" value="Genomic_DNA"/>
</dbReference>
<accession>A0A7J8D6Y1</accession>
<name>A0A7J8D6Y1_ROUAE</name>
<organism evidence="1 2">
    <name type="scientific">Rousettus aegyptiacus</name>
    <name type="common">Egyptian fruit bat</name>
    <name type="synonym">Pteropus aegyptiacus</name>
    <dbReference type="NCBI Taxonomy" id="9407"/>
    <lineage>
        <taxon>Eukaryota</taxon>
        <taxon>Metazoa</taxon>
        <taxon>Chordata</taxon>
        <taxon>Craniata</taxon>
        <taxon>Vertebrata</taxon>
        <taxon>Euteleostomi</taxon>
        <taxon>Mammalia</taxon>
        <taxon>Eutheria</taxon>
        <taxon>Laurasiatheria</taxon>
        <taxon>Chiroptera</taxon>
        <taxon>Yinpterochiroptera</taxon>
        <taxon>Pteropodoidea</taxon>
        <taxon>Pteropodidae</taxon>
        <taxon>Rousettinae</taxon>
        <taxon>Rousettus</taxon>
    </lineage>
</organism>
<proteinExistence type="predicted"/>
<keyword evidence="2" id="KW-1185">Reference proteome</keyword>
<dbReference type="AlphaFoldDB" id="A0A7J8D6Y1"/>